<evidence type="ECO:0000313" key="2">
    <source>
        <dbReference type="EMBL" id="QDT74146.1"/>
    </source>
</evidence>
<accession>A0A517U0J0</accession>
<keyword evidence="3" id="KW-1185">Reference proteome</keyword>
<dbReference type="EMBL" id="CP036339">
    <property type="protein sequence ID" value="QDT74146.1"/>
    <property type="molecule type" value="Genomic_DNA"/>
</dbReference>
<dbReference type="KEGG" id="llh:I41_33410"/>
<dbReference type="AlphaFoldDB" id="A0A517U0J0"/>
<feature type="region of interest" description="Disordered" evidence="1">
    <location>
        <begin position="18"/>
        <end position="67"/>
    </location>
</feature>
<sequence length="67" mass="7722">MTVAYVLPFDLDQDSSDSFGELSGFQKLRPNRDGQMPVGSDRARHRSSRRTQPWRNRRVSAPRESSK</sequence>
<proteinExistence type="predicted"/>
<organism evidence="2 3">
    <name type="scientific">Lacipirellula limnantheis</name>
    <dbReference type="NCBI Taxonomy" id="2528024"/>
    <lineage>
        <taxon>Bacteria</taxon>
        <taxon>Pseudomonadati</taxon>
        <taxon>Planctomycetota</taxon>
        <taxon>Planctomycetia</taxon>
        <taxon>Pirellulales</taxon>
        <taxon>Lacipirellulaceae</taxon>
        <taxon>Lacipirellula</taxon>
    </lineage>
</organism>
<name>A0A517U0J0_9BACT</name>
<protein>
    <submittedName>
        <fullName evidence="2">Uncharacterized protein</fullName>
    </submittedName>
</protein>
<evidence type="ECO:0000256" key="1">
    <source>
        <dbReference type="SAM" id="MobiDB-lite"/>
    </source>
</evidence>
<gene>
    <name evidence="2" type="ORF">I41_33410</name>
</gene>
<evidence type="ECO:0000313" key="3">
    <source>
        <dbReference type="Proteomes" id="UP000317909"/>
    </source>
</evidence>
<dbReference type="Proteomes" id="UP000317909">
    <property type="component" value="Chromosome"/>
</dbReference>
<reference evidence="2 3" key="1">
    <citation type="submission" date="2019-02" db="EMBL/GenBank/DDBJ databases">
        <title>Deep-cultivation of Planctomycetes and their phenomic and genomic characterization uncovers novel biology.</title>
        <authorList>
            <person name="Wiegand S."/>
            <person name="Jogler M."/>
            <person name="Boedeker C."/>
            <person name="Pinto D."/>
            <person name="Vollmers J."/>
            <person name="Rivas-Marin E."/>
            <person name="Kohn T."/>
            <person name="Peeters S.H."/>
            <person name="Heuer A."/>
            <person name="Rast P."/>
            <person name="Oberbeckmann S."/>
            <person name="Bunk B."/>
            <person name="Jeske O."/>
            <person name="Meyerdierks A."/>
            <person name="Storesund J.E."/>
            <person name="Kallscheuer N."/>
            <person name="Luecker S."/>
            <person name="Lage O.M."/>
            <person name="Pohl T."/>
            <person name="Merkel B.J."/>
            <person name="Hornburger P."/>
            <person name="Mueller R.-W."/>
            <person name="Bruemmer F."/>
            <person name="Labrenz M."/>
            <person name="Spormann A.M."/>
            <person name="Op den Camp H."/>
            <person name="Overmann J."/>
            <person name="Amann R."/>
            <person name="Jetten M.S.M."/>
            <person name="Mascher T."/>
            <person name="Medema M.H."/>
            <person name="Devos D.P."/>
            <person name="Kaster A.-K."/>
            <person name="Ovreas L."/>
            <person name="Rohde M."/>
            <person name="Galperin M.Y."/>
            <person name="Jogler C."/>
        </authorList>
    </citation>
    <scope>NUCLEOTIDE SEQUENCE [LARGE SCALE GENOMIC DNA]</scope>
    <source>
        <strain evidence="2 3">I41</strain>
    </source>
</reference>